<sequence length="333" mass="35857">MPRISAEDFTIVLKPRVTVDLKATFQFSGEVCHGAITVHEQETSAFLKSRIHWRGANIAVMRKLGKTPVALLTFQGHKVPRFAHYNSVITPVREYKCTMPTCYRCGTVGHRADLCTYPNHQRCGHCVQVVGATEEGMTPHDYKPSCLVCGEGHLTGSQACKARCRWLQQPGGHHGDRGSPQQRPAPKTLRRQSGATQQAPKNPVAGRSLLASKQTPPLPTTSQTPHRTSTKTPDQGAPKLQAGEFLPLFAASGIRPPAKNTSTQVGNGARAASTPHCPSPTSSPEFFELKHDLAVLRAQNTELLAEIAALEAGSTPVTSTSPLPSTEITLGAL</sequence>
<protein>
    <submittedName>
        <fullName evidence="1">Uncharacterized protein</fullName>
    </submittedName>
</protein>
<evidence type="ECO:0000313" key="1">
    <source>
        <dbReference type="EMBL" id="KAH6938193.1"/>
    </source>
</evidence>
<comment type="caution">
    <text evidence="1">The sequence shown here is derived from an EMBL/GenBank/DDBJ whole genome shotgun (WGS) entry which is preliminary data.</text>
</comment>
<organism evidence="1 2">
    <name type="scientific">Hyalomma asiaticum</name>
    <name type="common">Tick</name>
    <dbReference type="NCBI Taxonomy" id="266040"/>
    <lineage>
        <taxon>Eukaryota</taxon>
        <taxon>Metazoa</taxon>
        <taxon>Ecdysozoa</taxon>
        <taxon>Arthropoda</taxon>
        <taxon>Chelicerata</taxon>
        <taxon>Arachnida</taxon>
        <taxon>Acari</taxon>
        <taxon>Parasitiformes</taxon>
        <taxon>Ixodida</taxon>
        <taxon>Ixodoidea</taxon>
        <taxon>Ixodidae</taxon>
        <taxon>Hyalomminae</taxon>
        <taxon>Hyalomma</taxon>
    </lineage>
</organism>
<keyword evidence="2" id="KW-1185">Reference proteome</keyword>
<dbReference type="EMBL" id="CM023482">
    <property type="protein sequence ID" value="KAH6938193.1"/>
    <property type="molecule type" value="Genomic_DNA"/>
</dbReference>
<name>A0ACB7SWK3_HYAAI</name>
<dbReference type="Proteomes" id="UP000821845">
    <property type="component" value="Chromosome 2"/>
</dbReference>
<accession>A0ACB7SWK3</accession>
<evidence type="ECO:0000313" key="2">
    <source>
        <dbReference type="Proteomes" id="UP000821845"/>
    </source>
</evidence>
<proteinExistence type="predicted"/>
<reference evidence="1" key="1">
    <citation type="submission" date="2020-05" db="EMBL/GenBank/DDBJ databases">
        <title>Large-scale comparative analyses of tick genomes elucidate their genetic diversity and vector capacities.</title>
        <authorList>
            <person name="Jia N."/>
            <person name="Wang J."/>
            <person name="Shi W."/>
            <person name="Du L."/>
            <person name="Sun Y."/>
            <person name="Zhan W."/>
            <person name="Jiang J."/>
            <person name="Wang Q."/>
            <person name="Zhang B."/>
            <person name="Ji P."/>
            <person name="Sakyi L.B."/>
            <person name="Cui X."/>
            <person name="Yuan T."/>
            <person name="Jiang B."/>
            <person name="Yang W."/>
            <person name="Lam T.T.-Y."/>
            <person name="Chang Q."/>
            <person name="Ding S."/>
            <person name="Wang X."/>
            <person name="Zhu J."/>
            <person name="Ruan X."/>
            <person name="Zhao L."/>
            <person name="Wei J."/>
            <person name="Que T."/>
            <person name="Du C."/>
            <person name="Cheng J."/>
            <person name="Dai P."/>
            <person name="Han X."/>
            <person name="Huang E."/>
            <person name="Gao Y."/>
            <person name="Liu J."/>
            <person name="Shao H."/>
            <person name="Ye R."/>
            <person name="Li L."/>
            <person name="Wei W."/>
            <person name="Wang X."/>
            <person name="Wang C."/>
            <person name="Yang T."/>
            <person name="Huo Q."/>
            <person name="Li W."/>
            <person name="Guo W."/>
            <person name="Chen H."/>
            <person name="Zhou L."/>
            <person name="Ni X."/>
            <person name="Tian J."/>
            <person name="Zhou Y."/>
            <person name="Sheng Y."/>
            <person name="Liu T."/>
            <person name="Pan Y."/>
            <person name="Xia L."/>
            <person name="Li J."/>
            <person name="Zhao F."/>
            <person name="Cao W."/>
        </authorList>
    </citation>
    <scope>NUCLEOTIDE SEQUENCE</scope>
    <source>
        <strain evidence="1">Hyas-2018</strain>
    </source>
</reference>
<gene>
    <name evidence="1" type="ORF">HPB50_007376</name>
</gene>